<accession>A0A1H5XGI4</accession>
<evidence type="ECO:0000313" key="1">
    <source>
        <dbReference type="EMBL" id="SEG10819.1"/>
    </source>
</evidence>
<dbReference type="Proteomes" id="UP000236736">
    <property type="component" value="Unassembled WGS sequence"/>
</dbReference>
<dbReference type="RefSeq" id="WP_103925167.1">
    <property type="nucleotide sequence ID" value="NZ_BBFN01000070.1"/>
</dbReference>
<dbReference type="GO" id="GO:0016301">
    <property type="term" value="F:kinase activity"/>
    <property type="evidence" value="ECO:0007669"/>
    <property type="project" value="UniProtKB-KW"/>
</dbReference>
<dbReference type="InterPro" id="IPR018490">
    <property type="entry name" value="cNMP-bd_dom_sf"/>
</dbReference>
<reference evidence="2" key="1">
    <citation type="submission" date="2016-10" db="EMBL/GenBank/DDBJ databases">
        <authorList>
            <person name="Varghese N."/>
            <person name="Submissions S."/>
        </authorList>
    </citation>
    <scope>NUCLEOTIDE SEQUENCE [LARGE SCALE GENOMIC DNA]</scope>
    <source>
        <strain evidence="2">DSM 17298</strain>
    </source>
</reference>
<dbReference type="STRING" id="1120964.GCA_001313265_07570"/>
<name>A0A1H5XGI4_9BACT</name>
<gene>
    <name evidence="1" type="ORF">SAMN03080598_02517</name>
</gene>
<protein>
    <submittedName>
        <fullName evidence="1">cAMP-binding domain of CRP or a regulatory subunit of cAMP-dependent protein kinases</fullName>
    </submittedName>
</protein>
<dbReference type="EMBL" id="FNVR01000013">
    <property type="protein sequence ID" value="SEG10819.1"/>
    <property type="molecule type" value="Genomic_DNA"/>
</dbReference>
<keyword evidence="2" id="KW-1185">Reference proteome</keyword>
<dbReference type="Gene3D" id="2.60.120.10">
    <property type="entry name" value="Jelly Rolls"/>
    <property type="match status" value="1"/>
</dbReference>
<dbReference type="SUPFAM" id="SSF51206">
    <property type="entry name" value="cAMP-binding domain-like"/>
    <property type="match status" value="1"/>
</dbReference>
<sequence>MEQDYTSLMIRDYDQLVKLPKEAYDLVIPNLILVNLKRGTVIKSQGQVDRVSRYLCEGFIGTYRFQDSEQKLFTIYKKTDTVFDETSFRSGLPSETVLKSISDVVFLEYSVDSESKLLQEHPSFTILAHKVAHRITERNSKVHSIAKLGLEKGYEILMKEFPGLEAHITNLDIGSFFGVSTRTAERWKHNLKGKGHD</sequence>
<dbReference type="AlphaFoldDB" id="A0A1H5XGI4"/>
<keyword evidence="1" id="KW-0808">Transferase</keyword>
<evidence type="ECO:0000313" key="2">
    <source>
        <dbReference type="Proteomes" id="UP000236736"/>
    </source>
</evidence>
<dbReference type="InterPro" id="IPR014710">
    <property type="entry name" value="RmlC-like_jellyroll"/>
</dbReference>
<keyword evidence="1" id="KW-0418">Kinase</keyword>
<proteinExistence type="predicted"/>
<organism evidence="1 2">
    <name type="scientific">Algoriphagus boritolerans DSM 17298 = JCM 18970</name>
    <dbReference type="NCBI Taxonomy" id="1120964"/>
    <lineage>
        <taxon>Bacteria</taxon>
        <taxon>Pseudomonadati</taxon>
        <taxon>Bacteroidota</taxon>
        <taxon>Cytophagia</taxon>
        <taxon>Cytophagales</taxon>
        <taxon>Cyclobacteriaceae</taxon>
        <taxon>Algoriphagus</taxon>
    </lineage>
</organism>
<dbReference type="OrthoDB" id="823735at2"/>